<evidence type="ECO:0008006" key="3">
    <source>
        <dbReference type="Google" id="ProtNLM"/>
    </source>
</evidence>
<dbReference type="Proteomes" id="UP001500653">
    <property type="component" value="Unassembled WGS sequence"/>
</dbReference>
<accession>A0ABP4GIM9</accession>
<name>A0ABP4GIM9_9PSEU</name>
<gene>
    <name evidence="1" type="ORF">GCM10009676_01780</name>
</gene>
<dbReference type="RefSeq" id="WP_253861985.1">
    <property type="nucleotide sequence ID" value="NZ_BAAALN010000001.1"/>
</dbReference>
<organism evidence="1 2">
    <name type="scientific">Prauserella halophila</name>
    <dbReference type="NCBI Taxonomy" id="185641"/>
    <lineage>
        <taxon>Bacteria</taxon>
        <taxon>Bacillati</taxon>
        <taxon>Actinomycetota</taxon>
        <taxon>Actinomycetes</taxon>
        <taxon>Pseudonocardiales</taxon>
        <taxon>Pseudonocardiaceae</taxon>
        <taxon>Prauserella</taxon>
    </lineage>
</organism>
<protein>
    <recommendedName>
        <fullName evidence="3">Secreted protein</fullName>
    </recommendedName>
</protein>
<keyword evidence="2" id="KW-1185">Reference proteome</keyword>
<sequence>MTAYGPPVSRTPDTAAMTLAHLAATACVFAALTGAEHTLFTLVHALAAQLPAGPPPLAVVGPVWTPCPPPPQRRPVLHVLYRRIRGRRGPPSSTVRPVAITV</sequence>
<reference evidence="2" key="1">
    <citation type="journal article" date="2019" name="Int. J. Syst. Evol. Microbiol.">
        <title>The Global Catalogue of Microorganisms (GCM) 10K type strain sequencing project: providing services to taxonomists for standard genome sequencing and annotation.</title>
        <authorList>
            <consortium name="The Broad Institute Genomics Platform"/>
            <consortium name="The Broad Institute Genome Sequencing Center for Infectious Disease"/>
            <person name="Wu L."/>
            <person name="Ma J."/>
        </authorList>
    </citation>
    <scope>NUCLEOTIDE SEQUENCE [LARGE SCALE GENOMIC DNA]</scope>
    <source>
        <strain evidence="2">JCM 13023</strain>
    </source>
</reference>
<dbReference type="EMBL" id="BAAALN010000001">
    <property type="protein sequence ID" value="GAA1223969.1"/>
    <property type="molecule type" value="Genomic_DNA"/>
</dbReference>
<comment type="caution">
    <text evidence="1">The sequence shown here is derived from an EMBL/GenBank/DDBJ whole genome shotgun (WGS) entry which is preliminary data.</text>
</comment>
<proteinExistence type="predicted"/>
<evidence type="ECO:0000313" key="1">
    <source>
        <dbReference type="EMBL" id="GAA1223969.1"/>
    </source>
</evidence>
<evidence type="ECO:0000313" key="2">
    <source>
        <dbReference type="Proteomes" id="UP001500653"/>
    </source>
</evidence>